<evidence type="ECO:0000313" key="5">
    <source>
        <dbReference type="Proteomes" id="UP000192903"/>
    </source>
</evidence>
<dbReference type="Pfam" id="PF01970">
    <property type="entry name" value="TctA"/>
    <property type="match status" value="1"/>
</dbReference>
<organism evidence="4 5">
    <name type="scientific">Xaviernesmea oryzae</name>
    <dbReference type="NCBI Taxonomy" id="464029"/>
    <lineage>
        <taxon>Bacteria</taxon>
        <taxon>Pseudomonadati</taxon>
        <taxon>Pseudomonadota</taxon>
        <taxon>Alphaproteobacteria</taxon>
        <taxon>Hyphomicrobiales</taxon>
        <taxon>Rhizobiaceae</taxon>
        <taxon>Rhizobium/Agrobacterium group</taxon>
        <taxon>Xaviernesmea</taxon>
    </lineage>
</organism>
<feature type="transmembrane region" description="Helical" evidence="1">
    <location>
        <begin position="647"/>
        <end position="665"/>
    </location>
</feature>
<keyword evidence="1" id="KW-1133">Transmembrane helix</keyword>
<protein>
    <submittedName>
        <fullName evidence="4">TctA family transporter</fullName>
    </submittedName>
</protein>
<name>A0A1X7DPA2_9HYPH</name>
<dbReference type="RefSeq" id="WP_085421041.1">
    <property type="nucleotide sequence ID" value="NZ_FXAF01000003.1"/>
</dbReference>
<feature type="transmembrane region" description="Helical" evidence="1">
    <location>
        <begin position="413"/>
        <end position="430"/>
    </location>
</feature>
<proteinExistence type="predicted"/>
<feature type="domain" description="DUF112" evidence="2">
    <location>
        <begin position="21"/>
        <end position="441"/>
    </location>
</feature>
<dbReference type="Pfam" id="PF07331">
    <property type="entry name" value="TctB"/>
    <property type="match status" value="1"/>
</dbReference>
<dbReference type="STRING" id="464029.SAMN02982989_5660"/>
<dbReference type="AlphaFoldDB" id="A0A1X7DPA2"/>
<dbReference type="EMBL" id="FXAF01000003">
    <property type="protein sequence ID" value="SMF19087.1"/>
    <property type="molecule type" value="Genomic_DNA"/>
</dbReference>
<dbReference type="PANTHER" id="PTHR35342">
    <property type="entry name" value="TRICARBOXYLIC TRANSPORT PROTEIN"/>
    <property type="match status" value="1"/>
</dbReference>
<dbReference type="PANTHER" id="PTHR35342:SF5">
    <property type="entry name" value="TRICARBOXYLIC TRANSPORT PROTEIN"/>
    <property type="match status" value="1"/>
</dbReference>
<feature type="transmembrane region" description="Helical" evidence="1">
    <location>
        <begin position="138"/>
        <end position="161"/>
    </location>
</feature>
<feature type="transmembrane region" description="Helical" evidence="1">
    <location>
        <begin position="437"/>
        <end position="458"/>
    </location>
</feature>
<feature type="transmembrane region" description="Helical" evidence="1">
    <location>
        <begin position="361"/>
        <end position="380"/>
    </location>
</feature>
<keyword evidence="1" id="KW-0812">Transmembrane</keyword>
<feature type="transmembrane region" description="Helical" evidence="1">
    <location>
        <begin position="55"/>
        <end position="71"/>
    </location>
</feature>
<dbReference type="Proteomes" id="UP000192903">
    <property type="component" value="Unassembled WGS sequence"/>
</dbReference>
<reference evidence="5" key="1">
    <citation type="submission" date="2017-04" db="EMBL/GenBank/DDBJ databases">
        <authorList>
            <person name="Varghese N."/>
            <person name="Submissions S."/>
        </authorList>
    </citation>
    <scope>NUCLEOTIDE SEQUENCE [LARGE SCALE GENOMIC DNA]</scope>
    <source>
        <strain evidence="5">B4P</strain>
    </source>
</reference>
<feature type="transmembrane region" description="Helical" evidence="1">
    <location>
        <begin position="317"/>
        <end position="341"/>
    </location>
</feature>
<feature type="transmembrane region" description="Helical" evidence="1">
    <location>
        <begin position="77"/>
        <end position="98"/>
    </location>
</feature>
<evidence type="ECO:0000313" key="4">
    <source>
        <dbReference type="EMBL" id="SMF19087.1"/>
    </source>
</evidence>
<feature type="transmembrane region" description="Helical" evidence="1">
    <location>
        <begin position="557"/>
        <end position="576"/>
    </location>
</feature>
<keyword evidence="1" id="KW-0472">Membrane</keyword>
<keyword evidence="5" id="KW-1185">Reference proteome</keyword>
<feature type="transmembrane region" description="Helical" evidence="1">
    <location>
        <begin position="530"/>
        <end position="551"/>
    </location>
</feature>
<feature type="domain" description="DUF1468" evidence="3">
    <location>
        <begin position="533"/>
        <end position="674"/>
    </location>
</feature>
<evidence type="ECO:0000256" key="1">
    <source>
        <dbReference type="SAM" id="Phobius"/>
    </source>
</evidence>
<feature type="transmembrane region" description="Helical" evidence="1">
    <location>
        <begin position="387"/>
        <end position="407"/>
    </location>
</feature>
<dbReference type="OrthoDB" id="9806425at2"/>
<evidence type="ECO:0000259" key="3">
    <source>
        <dbReference type="Pfam" id="PF07331"/>
    </source>
</evidence>
<dbReference type="InterPro" id="IPR002823">
    <property type="entry name" value="DUF112_TM"/>
</dbReference>
<evidence type="ECO:0000259" key="2">
    <source>
        <dbReference type="Pfam" id="PF01970"/>
    </source>
</evidence>
<dbReference type="InterPro" id="IPR009936">
    <property type="entry name" value="DUF1468"/>
</dbReference>
<feature type="transmembrane region" description="Helical" evidence="1">
    <location>
        <begin position="110"/>
        <end position="132"/>
    </location>
</feature>
<feature type="transmembrane region" description="Helical" evidence="1">
    <location>
        <begin position="612"/>
        <end position="641"/>
    </location>
</feature>
<feature type="transmembrane region" description="Helical" evidence="1">
    <location>
        <begin position="464"/>
        <end position="483"/>
    </location>
</feature>
<accession>A0A1X7DPA2</accession>
<sequence length="693" mass="73806">MHLLEQAMAAFTVIFDPMRFLIIMLGCVLGLFIGVIPGIGGLAGMALLLPFTYTMDPYTALAFLIGMWAVTPTADTIPSILIGVPGAAGSAATVMDGYPMARRGEGGRALGASYTASLIGGIFGAVLLGLAIPILRPFMMAFGTPELLALCVLGLTLVAAVSQGNMMKGLVAACFGVVIASVGDEAQTGELRWTFDSIYLWEGVPLEALVLGLFAVPELIELGAARQSVALHKSESIVRDQFRGVKDAIQNIRLVFQSSWLGAILGSVPGLGGPAIDWIAYGSAAKSVKGGTESFGKGDVRGVIACEAANNSREGGALIPTLAFGIPASATMAILLGAFMMHGIQPGPKLLTEQLDITYTIVWSLMIANIIGVLICFAFVSQLAKLALVPAGILVPTVLAIVFIGAYSATRDIGDIIVLLIFSVIGWGMKRFGWARAPVLLGLVLGGLVEQYLFISTSRYGSDWLTRPGVVLILAIPVLYFAYSAAKFFLKRRTPALAPVGAAVSEPAPPKQAEPAGPISLVDRIMLPGMWILAAILFATALATSTEWALAARLMPQTVSAVGLFVVICSGIGIYMKKRAGETIVKPRKVTEADPLEAMPDRELYKRMGIMFAWVLSVFVGTLLIGLLPTLLVFMIGYMRFEGRQPWIRTLTIAIVIWIAMFILFDNLLNMPWPQSYLGDAFPALRTMVSDII</sequence>
<feature type="transmembrane region" description="Helical" evidence="1">
    <location>
        <begin position="20"/>
        <end position="48"/>
    </location>
</feature>
<gene>
    <name evidence="4" type="ORF">SAMN02982989_5660</name>
</gene>